<dbReference type="PANTHER" id="PTHR12286:SF5">
    <property type="entry name" value="SACCHAROPINE DEHYDROGENASE-LIKE OXIDOREDUCTASE"/>
    <property type="match status" value="1"/>
</dbReference>
<gene>
    <name evidence="4" type="ORF">P691DRAFT_777529</name>
</gene>
<dbReference type="InterPro" id="IPR036291">
    <property type="entry name" value="NAD(P)-bd_dom_sf"/>
</dbReference>
<dbReference type="GO" id="GO:0005811">
    <property type="term" value="C:lipid droplet"/>
    <property type="evidence" value="ECO:0007669"/>
    <property type="project" value="TreeGrafter"/>
</dbReference>
<dbReference type="GO" id="GO:0005739">
    <property type="term" value="C:mitochondrion"/>
    <property type="evidence" value="ECO:0007669"/>
    <property type="project" value="TreeGrafter"/>
</dbReference>
<keyword evidence="2" id="KW-0812">Transmembrane</keyword>
<dbReference type="Pfam" id="PF03435">
    <property type="entry name" value="Sacchrp_dh_NADP"/>
    <property type="match status" value="1"/>
</dbReference>
<proteinExistence type="inferred from homology"/>
<evidence type="ECO:0000256" key="1">
    <source>
        <dbReference type="ARBA" id="ARBA00038048"/>
    </source>
</evidence>
<name>A0A9P5X8U8_9AGAR</name>
<dbReference type="AlphaFoldDB" id="A0A9P5X8U8"/>
<evidence type="ECO:0000313" key="4">
    <source>
        <dbReference type="EMBL" id="KAF9445482.1"/>
    </source>
</evidence>
<organism evidence="4 5">
    <name type="scientific">Macrolepiota fuliginosa MF-IS2</name>
    <dbReference type="NCBI Taxonomy" id="1400762"/>
    <lineage>
        <taxon>Eukaryota</taxon>
        <taxon>Fungi</taxon>
        <taxon>Dikarya</taxon>
        <taxon>Basidiomycota</taxon>
        <taxon>Agaricomycotina</taxon>
        <taxon>Agaricomycetes</taxon>
        <taxon>Agaricomycetidae</taxon>
        <taxon>Agaricales</taxon>
        <taxon>Agaricineae</taxon>
        <taxon>Agaricaceae</taxon>
        <taxon>Macrolepiota</taxon>
    </lineage>
</organism>
<feature type="domain" description="Saccharopine dehydrogenase NADP binding" evidence="3">
    <location>
        <begin position="8"/>
        <end position="134"/>
    </location>
</feature>
<protein>
    <recommendedName>
        <fullName evidence="3">Saccharopine dehydrogenase NADP binding domain-containing protein</fullName>
    </recommendedName>
</protein>
<dbReference type="SUPFAM" id="SSF51735">
    <property type="entry name" value="NAD(P)-binding Rossmann-fold domains"/>
    <property type="match status" value="1"/>
</dbReference>
<keyword evidence="2" id="KW-1133">Transmembrane helix</keyword>
<dbReference type="InterPro" id="IPR005097">
    <property type="entry name" value="Sacchrp_dh_NADP-bd"/>
</dbReference>
<reference evidence="4" key="1">
    <citation type="submission" date="2020-11" db="EMBL/GenBank/DDBJ databases">
        <authorList>
            <consortium name="DOE Joint Genome Institute"/>
            <person name="Ahrendt S."/>
            <person name="Riley R."/>
            <person name="Andreopoulos W."/>
            <person name="Labutti K."/>
            <person name="Pangilinan J."/>
            <person name="Ruiz-Duenas F.J."/>
            <person name="Barrasa J.M."/>
            <person name="Sanchez-Garcia M."/>
            <person name="Camarero S."/>
            <person name="Miyauchi S."/>
            <person name="Serrano A."/>
            <person name="Linde D."/>
            <person name="Babiker R."/>
            <person name="Drula E."/>
            <person name="Ayuso-Fernandez I."/>
            <person name="Pacheco R."/>
            <person name="Padilla G."/>
            <person name="Ferreira P."/>
            <person name="Barriuso J."/>
            <person name="Kellner H."/>
            <person name="Castanera R."/>
            <person name="Alfaro M."/>
            <person name="Ramirez L."/>
            <person name="Pisabarro A.G."/>
            <person name="Kuo A."/>
            <person name="Tritt A."/>
            <person name="Lipzen A."/>
            <person name="He G."/>
            <person name="Yan M."/>
            <person name="Ng V."/>
            <person name="Cullen D."/>
            <person name="Martin F."/>
            <person name="Rosso M.-N."/>
            <person name="Henrissat B."/>
            <person name="Hibbett D."/>
            <person name="Martinez A.T."/>
            <person name="Grigoriev I.V."/>
        </authorList>
    </citation>
    <scope>NUCLEOTIDE SEQUENCE</scope>
    <source>
        <strain evidence="4">MF-IS2</strain>
    </source>
</reference>
<dbReference type="EMBL" id="MU151298">
    <property type="protein sequence ID" value="KAF9445482.1"/>
    <property type="molecule type" value="Genomic_DNA"/>
</dbReference>
<dbReference type="GO" id="GO:0005886">
    <property type="term" value="C:plasma membrane"/>
    <property type="evidence" value="ECO:0007669"/>
    <property type="project" value="TreeGrafter"/>
</dbReference>
<dbReference type="PANTHER" id="PTHR12286">
    <property type="entry name" value="SACCHAROPINE DEHYDROGENASE-LIKE OXIDOREDUCTASE"/>
    <property type="match status" value="1"/>
</dbReference>
<feature type="transmembrane region" description="Helical" evidence="2">
    <location>
        <begin position="286"/>
        <end position="306"/>
    </location>
</feature>
<evidence type="ECO:0000256" key="2">
    <source>
        <dbReference type="SAM" id="Phobius"/>
    </source>
</evidence>
<dbReference type="OrthoDB" id="10268090at2759"/>
<keyword evidence="2" id="KW-0472">Membrane</keyword>
<comment type="similarity">
    <text evidence="1">Belongs to the saccharopine dehydrogenase family.</text>
</comment>
<comment type="caution">
    <text evidence="4">The sequence shown here is derived from an EMBL/GenBank/DDBJ whole genome shotgun (WGS) entry which is preliminary data.</text>
</comment>
<sequence length="440" mass="47913">MTDKSDLLILGATGYTGRLITRYLSVHPQRKSFTFAVGARSSAKLQVLLEEFNLQSSIRTVQVDVTKPADIERAVKSTRVVINTVGPYWRWGTPVVEACAKHGVHYVDLTGEGVWIRHIILQYDFVANKTGAIIVPSCGYDSIPSDVTAYLANKTLKSLPTPLNVGTCTTVHGVKGGISGGTISSAITMIEDVPKKDARESAPAYSLSPIKGPPVPRVPLYYRLPVPGARPLIGAFFFMKPTNQALVQRTFGLLEYEARISNSKETQLSRYGPDFVYDEFLTMSSVFGAVSFTLLFGTVFFLFAFVTPFRWLAKKFLPQPGAGPSDEDMQHGYMTATNITKSTSEPPVYVKTVMKGKGDPGYLLTAIMISESALSLIFPPGSNINSPEAARAALPHLARRGGGILTPMTAFGDVLIRRLEGSGRFEFSSSVIEGDAKKRK</sequence>
<dbReference type="InterPro" id="IPR051276">
    <property type="entry name" value="Saccharopine_DH-like_oxidrdct"/>
</dbReference>
<dbReference type="Gene3D" id="3.40.50.720">
    <property type="entry name" value="NAD(P)-binding Rossmann-like Domain"/>
    <property type="match status" value="1"/>
</dbReference>
<keyword evidence="5" id="KW-1185">Reference proteome</keyword>
<dbReference type="GO" id="GO:0009247">
    <property type="term" value="P:glycolipid biosynthetic process"/>
    <property type="evidence" value="ECO:0007669"/>
    <property type="project" value="TreeGrafter"/>
</dbReference>
<evidence type="ECO:0000313" key="5">
    <source>
        <dbReference type="Proteomes" id="UP000807342"/>
    </source>
</evidence>
<dbReference type="Proteomes" id="UP000807342">
    <property type="component" value="Unassembled WGS sequence"/>
</dbReference>
<evidence type="ECO:0000259" key="3">
    <source>
        <dbReference type="Pfam" id="PF03435"/>
    </source>
</evidence>
<accession>A0A9P5X8U8</accession>